<dbReference type="Pfam" id="PF00106">
    <property type="entry name" value="adh_short"/>
    <property type="match status" value="2"/>
</dbReference>
<keyword evidence="3" id="KW-0560">Oxidoreductase</keyword>
<gene>
    <name evidence="4" type="ORF">DACRYDRAFT_109518</name>
</gene>
<dbReference type="GO" id="GO:0016491">
    <property type="term" value="F:oxidoreductase activity"/>
    <property type="evidence" value="ECO:0007669"/>
    <property type="project" value="UniProtKB-KW"/>
</dbReference>
<dbReference type="OrthoDB" id="191139at2759"/>
<protein>
    <submittedName>
        <fullName evidence="4">NADP-binding protein</fullName>
    </submittedName>
</protein>
<evidence type="ECO:0000313" key="4">
    <source>
        <dbReference type="EMBL" id="EJU00096.1"/>
    </source>
</evidence>
<accession>M5FS22</accession>
<evidence type="ECO:0000256" key="2">
    <source>
        <dbReference type="ARBA" id="ARBA00022857"/>
    </source>
</evidence>
<dbReference type="HOGENOM" id="CLU_010194_44_6_1"/>
<dbReference type="RefSeq" id="XP_040626993.1">
    <property type="nucleotide sequence ID" value="XM_040768892.1"/>
</dbReference>
<dbReference type="OMA" id="NYLTTHK"/>
<evidence type="ECO:0000256" key="3">
    <source>
        <dbReference type="ARBA" id="ARBA00023002"/>
    </source>
</evidence>
<reference evidence="4 5" key="1">
    <citation type="journal article" date="2012" name="Science">
        <title>The Paleozoic origin of enzymatic lignin decomposition reconstructed from 31 fungal genomes.</title>
        <authorList>
            <person name="Floudas D."/>
            <person name="Binder M."/>
            <person name="Riley R."/>
            <person name="Barry K."/>
            <person name="Blanchette R.A."/>
            <person name="Henrissat B."/>
            <person name="Martinez A.T."/>
            <person name="Otillar R."/>
            <person name="Spatafora J.W."/>
            <person name="Yadav J.S."/>
            <person name="Aerts A."/>
            <person name="Benoit I."/>
            <person name="Boyd A."/>
            <person name="Carlson A."/>
            <person name="Copeland A."/>
            <person name="Coutinho P.M."/>
            <person name="de Vries R.P."/>
            <person name="Ferreira P."/>
            <person name="Findley K."/>
            <person name="Foster B."/>
            <person name="Gaskell J."/>
            <person name="Glotzer D."/>
            <person name="Gorecki P."/>
            <person name="Heitman J."/>
            <person name="Hesse C."/>
            <person name="Hori C."/>
            <person name="Igarashi K."/>
            <person name="Jurgens J.A."/>
            <person name="Kallen N."/>
            <person name="Kersten P."/>
            <person name="Kohler A."/>
            <person name="Kuees U."/>
            <person name="Kumar T.K.A."/>
            <person name="Kuo A."/>
            <person name="LaButti K."/>
            <person name="Larrondo L.F."/>
            <person name="Lindquist E."/>
            <person name="Ling A."/>
            <person name="Lombard V."/>
            <person name="Lucas S."/>
            <person name="Lundell T."/>
            <person name="Martin R."/>
            <person name="McLaughlin D.J."/>
            <person name="Morgenstern I."/>
            <person name="Morin E."/>
            <person name="Murat C."/>
            <person name="Nagy L.G."/>
            <person name="Nolan M."/>
            <person name="Ohm R.A."/>
            <person name="Patyshakuliyeva A."/>
            <person name="Rokas A."/>
            <person name="Ruiz-Duenas F.J."/>
            <person name="Sabat G."/>
            <person name="Salamov A."/>
            <person name="Samejima M."/>
            <person name="Schmutz J."/>
            <person name="Slot J.C."/>
            <person name="St John F."/>
            <person name="Stenlid J."/>
            <person name="Sun H."/>
            <person name="Sun S."/>
            <person name="Syed K."/>
            <person name="Tsang A."/>
            <person name="Wiebenga A."/>
            <person name="Young D."/>
            <person name="Pisabarro A."/>
            <person name="Eastwood D.C."/>
            <person name="Martin F."/>
            <person name="Cullen D."/>
            <person name="Grigoriev I.V."/>
            <person name="Hibbett D.S."/>
        </authorList>
    </citation>
    <scope>NUCLEOTIDE SEQUENCE [LARGE SCALE GENOMIC DNA]</scope>
    <source>
        <strain evidence="4 5">DJM-731 SS1</strain>
    </source>
</reference>
<dbReference type="AlphaFoldDB" id="M5FS22"/>
<organism evidence="4 5">
    <name type="scientific">Dacryopinax primogenitus (strain DJM 731)</name>
    <name type="common">Brown rot fungus</name>
    <dbReference type="NCBI Taxonomy" id="1858805"/>
    <lineage>
        <taxon>Eukaryota</taxon>
        <taxon>Fungi</taxon>
        <taxon>Dikarya</taxon>
        <taxon>Basidiomycota</taxon>
        <taxon>Agaricomycotina</taxon>
        <taxon>Dacrymycetes</taxon>
        <taxon>Dacrymycetales</taxon>
        <taxon>Dacrymycetaceae</taxon>
        <taxon>Dacryopinax</taxon>
    </lineage>
</organism>
<dbReference type="PANTHER" id="PTHR24320:SF282">
    <property type="entry name" value="WW DOMAIN-CONTAINING OXIDOREDUCTASE"/>
    <property type="match status" value="1"/>
</dbReference>
<dbReference type="GeneID" id="63683954"/>
<dbReference type="PRINTS" id="PR00081">
    <property type="entry name" value="GDHRDH"/>
</dbReference>
<dbReference type="InterPro" id="IPR036291">
    <property type="entry name" value="NAD(P)-bd_dom_sf"/>
</dbReference>
<dbReference type="Proteomes" id="UP000030653">
    <property type="component" value="Unassembled WGS sequence"/>
</dbReference>
<evidence type="ECO:0000256" key="1">
    <source>
        <dbReference type="ARBA" id="ARBA00006484"/>
    </source>
</evidence>
<dbReference type="InterPro" id="IPR002347">
    <property type="entry name" value="SDR_fam"/>
</dbReference>
<name>M5FS22_DACPD</name>
<dbReference type="PANTHER" id="PTHR24320">
    <property type="entry name" value="RETINOL DEHYDROGENASE"/>
    <property type="match status" value="1"/>
</dbReference>
<keyword evidence="5" id="KW-1185">Reference proteome</keyword>
<dbReference type="STRING" id="1858805.M5FS22"/>
<comment type="similarity">
    <text evidence="1">Belongs to the short-chain dehydrogenases/reductases (SDR) family.</text>
</comment>
<keyword evidence="2" id="KW-0521">NADP</keyword>
<dbReference type="Gene3D" id="3.40.50.720">
    <property type="entry name" value="NAD(P)-binding Rossmann-like Domain"/>
    <property type="match status" value="1"/>
</dbReference>
<proteinExistence type="inferred from homology"/>
<dbReference type="EMBL" id="JH795868">
    <property type="protein sequence ID" value="EJU00096.1"/>
    <property type="molecule type" value="Genomic_DNA"/>
</dbReference>
<dbReference type="SUPFAM" id="SSF51735">
    <property type="entry name" value="NAD(P)-binding Rossmann-fold domains"/>
    <property type="match status" value="1"/>
</dbReference>
<evidence type="ECO:0000313" key="5">
    <source>
        <dbReference type="Proteomes" id="UP000030653"/>
    </source>
</evidence>
<sequence length="314" mass="34712">MGQSFSEMFPPKTKWLPDQIPDQTGKVAIVTGGNTGLGFATCRHLLEHNTRVYLAARSPAKAEEAIQHLKDLTKKEDIHFLQLDLADLPSVKKAADEFKAKEKRLDMLFNSGGVMIPPKSMLTAQGYDLQFGTNTIGHGVFTFFLLPVLLETAKETGDVRVVNTSSNGHAFAPKGGIAWDQVKDGLAREKAWNDWTSYGMSKFGNVLFSKELARRYADQGIVSTSLNPGAIRTDLQRHLKSKRIQAWIIDKLLYPLEPYGPLTQLYAGTAPEAKSLSGKYLIPWARVGVARPDTGDVEQAKELWALIEEEAGKL</sequence>